<feature type="transmembrane region" description="Helical" evidence="7">
    <location>
        <begin position="142"/>
        <end position="166"/>
    </location>
</feature>
<dbReference type="PANTHER" id="PTHR30213:SF0">
    <property type="entry name" value="UPF0761 MEMBRANE PROTEIN YIHY"/>
    <property type="match status" value="1"/>
</dbReference>
<gene>
    <name evidence="9" type="ORF">SG35_024650</name>
</gene>
<dbReference type="Proteomes" id="UP000032568">
    <property type="component" value="Chromosome"/>
</dbReference>
<feature type="transmembrane region" description="Helical" evidence="7">
    <location>
        <begin position="210"/>
        <end position="227"/>
    </location>
</feature>
<evidence type="ECO:0000256" key="8">
    <source>
        <dbReference type="SAM" id="MobiDB-lite"/>
    </source>
</evidence>
<dbReference type="NCBIfam" id="TIGR00765">
    <property type="entry name" value="yihY_not_rbn"/>
    <property type="match status" value="1"/>
</dbReference>
<name>A0AAE9YX49_9GAMM</name>
<sequence length="326" mass="36291">MIKNFNRNYYLSHQKTLVQFAGYLLKRLQQEHIHVVAGYLAYVTLMSLVPLMVVMLSVMTAFPIFADIRQIIEEFVYSNFVPTAGDVVQHHISGFVDNASKMSAVAITFLFLFALLLISAIDKSLNKLWRVTEKRRVITSFSMYWMVLTLGPVLVGSSIAATSYIVSLVSIGDYDIFGLANVFLRSLPLLASIAAFVILYMVVPNKIIPFKYALSGATLAALLFELAKKGFAFYVTQLPSYQAIYGALASIPILFLWVYLSWLVVLIGALFTVSLQGFFEPKKRAARQAGMLGPKDTVKLAEAQPAKLTPPPEKPDKSLLSQEQEL</sequence>
<accession>A0AAE9YX49</accession>
<keyword evidence="4 7" id="KW-0812">Transmembrane</keyword>
<dbReference type="NCBIfam" id="NF002457">
    <property type="entry name" value="PRK01637.1"/>
    <property type="match status" value="1"/>
</dbReference>
<keyword evidence="3" id="KW-0997">Cell inner membrane</keyword>
<dbReference type="InterPro" id="IPR023679">
    <property type="entry name" value="UPF0761_bac"/>
</dbReference>
<dbReference type="PANTHER" id="PTHR30213">
    <property type="entry name" value="INNER MEMBRANE PROTEIN YHJD"/>
    <property type="match status" value="1"/>
</dbReference>
<feature type="region of interest" description="Disordered" evidence="8">
    <location>
        <begin position="303"/>
        <end position="326"/>
    </location>
</feature>
<evidence type="ECO:0000313" key="10">
    <source>
        <dbReference type="Proteomes" id="UP000032568"/>
    </source>
</evidence>
<evidence type="ECO:0000256" key="1">
    <source>
        <dbReference type="ARBA" id="ARBA00004651"/>
    </source>
</evidence>
<dbReference type="KEGG" id="tact:SG35_024650"/>
<comment type="similarity">
    <text evidence="7">Belongs to the UPF0761 family.</text>
</comment>
<evidence type="ECO:0000256" key="6">
    <source>
        <dbReference type="ARBA" id="ARBA00023136"/>
    </source>
</evidence>
<protein>
    <recommendedName>
        <fullName evidence="7">UPF0761 membrane protein SG35_024650</fullName>
    </recommendedName>
</protein>
<dbReference type="AlphaFoldDB" id="A0AAE9YX49"/>
<dbReference type="InterPro" id="IPR017039">
    <property type="entry name" value="Virul_fac_BrkB"/>
</dbReference>
<comment type="subcellular location">
    <subcellularLocation>
        <location evidence="1 7">Cell membrane</location>
        <topology evidence="1 7">Multi-pass membrane protein</topology>
    </subcellularLocation>
</comment>
<evidence type="ECO:0000256" key="5">
    <source>
        <dbReference type="ARBA" id="ARBA00022989"/>
    </source>
</evidence>
<keyword evidence="6 7" id="KW-0472">Membrane</keyword>
<dbReference type="RefSeq" id="WP_084693021.1">
    <property type="nucleotide sequence ID" value="NZ_CP059735.1"/>
</dbReference>
<feature type="transmembrane region" description="Helical" evidence="7">
    <location>
        <begin position="247"/>
        <end position="275"/>
    </location>
</feature>
<dbReference type="PIRSF" id="PIRSF035875">
    <property type="entry name" value="RNase_BN"/>
    <property type="match status" value="1"/>
</dbReference>
<feature type="transmembrane region" description="Helical" evidence="7">
    <location>
        <begin position="36"/>
        <end position="65"/>
    </location>
</feature>
<evidence type="ECO:0000256" key="4">
    <source>
        <dbReference type="ARBA" id="ARBA00022692"/>
    </source>
</evidence>
<keyword evidence="2 7" id="KW-1003">Cell membrane</keyword>
<proteinExistence type="inferred from homology"/>
<feature type="transmembrane region" description="Helical" evidence="7">
    <location>
        <begin position="102"/>
        <end position="121"/>
    </location>
</feature>
<keyword evidence="10" id="KW-1185">Reference proteome</keyword>
<dbReference type="GO" id="GO:0005886">
    <property type="term" value="C:plasma membrane"/>
    <property type="evidence" value="ECO:0007669"/>
    <property type="project" value="UniProtKB-SubCell"/>
</dbReference>
<reference evidence="9 10" key="2">
    <citation type="journal article" date="2022" name="Mar. Drugs">
        <title>Bioassay-Guided Fractionation Leads to the Detection of Cholic Acid Generated by the Rare Thalassomonas sp.</title>
        <authorList>
            <person name="Pheiffer F."/>
            <person name="Schneider Y.K."/>
            <person name="Hansen E.H."/>
            <person name="Andersen J.H."/>
            <person name="Isaksson J."/>
            <person name="Busche T."/>
            <person name="R C."/>
            <person name="Kalinowski J."/>
            <person name="Zyl L.V."/>
            <person name="Trindade M."/>
        </authorList>
    </citation>
    <scope>NUCLEOTIDE SEQUENCE [LARGE SCALE GENOMIC DNA]</scope>
    <source>
        <strain evidence="9 10">A5K-106</strain>
    </source>
</reference>
<evidence type="ECO:0000313" key="9">
    <source>
        <dbReference type="EMBL" id="WDE02015.1"/>
    </source>
</evidence>
<dbReference type="Pfam" id="PF03631">
    <property type="entry name" value="Virul_fac_BrkB"/>
    <property type="match status" value="1"/>
</dbReference>
<organism evidence="9 10">
    <name type="scientific">Thalassomonas actiniarum</name>
    <dbReference type="NCBI Taxonomy" id="485447"/>
    <lineage>
        <taxon>Bacteria</taxon>
        <taxon>Pseudomonadati</taxon>
        <taxon>Pseudomonadota</taxon>
        <taxon>Gammaproteobacteria</taxon>
        <taxon>Alteromonadales</taxon>
        <taxon>Colwelliaceae</taxon>
        <taxon>Thalassomonas</taxon>
    </lineage>
</organism>
<dbReference type="HAMAP" id="MF_00672">
    <property type="entry name" value="UPF0761"/>
    <property type="match status" value="1"/>
</dbReference>
<feature type="transmembrane region" description="Helical" evidence="7">
    <location>
        <begin position="186"/>
        <end position="203"/>
    </location>
</feature>
<reference evidence="9 10" key="1">
    <citation type="journal article" date="2015" name="Genome Announc.">
        <title>Draft Genome Sequences of Marine Isolates of Thalassomonas viridans and Thalassomonas actiniarum.</title>
        <authorList>
            <person name="Olonade I."/>
            <person name="van Zyl L.J."/>
            <person name="Trindade M."/>
        </authorList>
    </citation>
    <scope>NUCLEOTIDE SEQUENCE [LARGE SCALE GENOMIC DNA]</scope>
    <source>
        <strain evidence="9 10">A5K-106</strain>
    </source>
</reference>
<evidence type="ECO:0000256" key="7">
    <source>
        <dbReference type="HAMAP-Rule" id="MF_00672"/>
    </source>
</evidence>
<evidence type="ECO:0000256" key="3">
    <source>
        <dbReference type="ARBA" id="ARBA00022519"/>
    </source>
</evidence>
<keyword evidence="5 7" id="KW-1133">Transmembrane helix</keyword>
<evidence type="ECO:0000256" key="2">
    <source>
        <dbReference type="ARBA" id="ARBA00022475"/>
    </source>
</evidence>
<dbReference type="EMBL" id="CP059735">
    <property type="protein sequence ID" value="WDE02015.1"/>
    <property type="molecule type" value="Genomic_DNA"/>
</dbReference>